<sequence>MKRRTELLKQLYDQTCRIREQLQQISGDMNDNDPATMEHLLSCIEERGKIIADCQKLITEETPSWTNEERELLTQLQHWEPELTSRMQELYQAFGLQMKKLQQGKQASHKYQQPYTALYSDGTYIDKRK</sequence>
<reference evidence="1 2" key="1">
    <citation type="submission" date="2023-07" db="EMBL/GenBank/DDBJ databases">
        <title>Genomic Encyclopedia of Type Strains, Phase IV (KMG-IV): sequencing the most valuable type-strain genomes for metagenomic binning, comparative biology and taxonomic classification.</title>
        <authorList>
            <person name="Goeker M."/>
        </authorList>
    </citation>
    <scope>NUCLEOTIDE SEQUENCE [LARGE SCALE GENOMIC DNA]</scope>
    <source>
        <strain evidence="1 2">DSM 17740</strain>
    </source>
</reference>
<gene>
    <name evidence="1" type="ORF">J2S00_002714</name>
</gene>
<evidence type="ECO:0000313" key="2">
    <source>
        <dbReference type="Proteomes" id="UP001232445"/>
    </source>
</evidence>
<accession>A0ABU0CVL1</accession>
<proteinExistence type="predicted"/>
<comment type="caution">
    <text evidence="1">The sequence shown here is derived from an EMBL/GenBank/DDBJ whole genome shotgun (WGS) entry which is preliminary data.</text>
</comment>
<evidence type="ECO:0000313" key="1">
    <source>
        <dbReference type="EMBL" id="MDQ0339919.1"/>
    </source>
</evidence>
<dbReference type="EMBL" id="JAUSUQ010000010">
    <property type="protein sequence ID" value="MDQ0339919.1"/>
    <property type="molecule type" value="Genomic_DNA"/>
</dbReference>
<keyword evidence="1" id="KW-0969">Cilium</keyword>
<dbReference type="Proteomes" id="UP001232445">
    <property type="component" value="Unassembled WGS sequence"/>
</dbReference>
<organism evidence="1 2">
    <name type="scientific">Caldalkalibacillus uzonensis</name>
    <dbReference type="NCBI Taxonomy" id="353224"/>
    <lineage>
        <taxon>Bacteria</taxon>
        <taxon>Bacillati</taxon>
        <taxon>Bacillota</taxon>
        <taxon>Bacilli</taxon>
        <taxon>Bacillales</taxon>
        <taxon>Bacillaceae</taxon>
        <taxon>Caldalkalibacillus</taxon>
    </lineage>
</organism>
<keyword evidence="1" id="KW-0966">Cell projection</keyword>
<name>A0ABU0CVL1_9BACI</name>
<keyword evidence="2" id="KW-1185">Reference proteome</keyword>
<dbReference type="RefSeq" id="WP_307340651.1">
    <property type="nucleotide sequence ID" value="NZ_JAUSUQ010000010.1"/>
</dbReference>
<protein>
    <submittedName>
        <fullName evidence="1">Flagellar protein FliT</fullName>
    </submittedName>
</protein>
<keyword evidence="1" id="KW-0282">Flagellum</keyword>